<evidence type="ECO:0000313" key="3">
    <source>
        <dbReference type="Proteomes" id="UP000517694"/>
    </source>
</evidence>
<dbReference type="EMBL" id="JACMHY010000008">
    <property type="protein sequence ID" value="MBC2867342.1"/>
    <property type="molecule type" value="Genomic_DNA"/>
</dbReference>
<protein>
    <submittedName>
        <fullName evidence="2">Uncharacterized protein</fullName>
    </submittedName>
</protein>
<sequence length="356" mass="36885">MKERVPGDLVPSVEQLTATVRATQDPTTPPQERGAVVRSAQAVSAALEVIGDPGTSPAIRGQLTGLVKQVVGTLGTASRPGLPPGARSSVAFVAEHSASALRAIGDGTTPGDLRNDLVGATGGALAAVRGTLGDFPHAGHGTGARGAQVQQALDAARKVSVGASVAADPDTPDEGQKATAQSAHQAGATLARSADPSASDEERKKARKEADQRIDRMEQKLEEAISAQGLPDVPLGKAAEVCTNAVFDSAAEDTLGRDLGSLLPEKWNAEGVKDFWKSRDMGNDALDVLTQLRNDEYADAPVEVKRLVPGLAASVPADRIFGMLGRPALHCLKAAQQLDHDFGVKSGSWVKKAEEV</sequence>
<gene>
    <name evidence="2" type="ORF">H1R13_20920</name>
</gene>
<evidence type="ECO:0000256" key="1">
    <source>
        <dbReference type="SAM" id="MobiDB-lite"/>
    </source>
</evidence>
<reference evidence="2 3" key="1">
    <citation type="submission" date="2020-08" db="EMBL/GenBank/DDBJ databases">
        <title>Whole-Genome Sequence of French Clinical Streptomyces mexicanus Strain Q0842.</title>
        <authorList>
            <person name="Boxberger M."/>
            <person name="La Scola B."/>
        </authorList>
    </citation>
    <scope>NUCLEOTIDE SEQUENCE [LARGE SCALE GENOMIC DNA]</scope>
    <source>
        <strain evidence="2 3">Marseille-Q0842</strain>
    </source>
</reference>
<dbReference type="AlphaFoldDB" id="A0A7X1I206"/>
<proteinExistence type="predicted"/>
<evidence type="ECO:0000313" key="2">
    <source>
        <dbReference type="EMBL" id="MBC2867342.1"/>
    </source>
</evidence>
<comment type="caution">
    <text evidence="2">The sequence shown here is derived from an EMBL/GenBank/DDBJ whole genome shotgun (WGS) entry which is preliminary data.</text>
</comment>
<accession>A0A7X1I206</accession>
<dbReference type="OrthoDB" id="4071345at2"/>
<dbReference type="Proteomes" id="UP000517694">
    <property type="component" value="Unassembled WGS sequence"/>
</dbReference>
<feature type="region of interest" description="Disordered" evidence="1">
    <location>
        <begin position="160"/>
        <end position="212"/>
    </location>
</feature>
<organism evidence="2 3">
    <name type="scientific">Streptomyces mexicanus</name>
    <dbReference type="NCBI Taxonomy" id="178566"/>
    <lineage>
        <taxon>Bacteria</taxon>
        <taxon>Bacillati</taxon>
        <taxon>Actinomycetota</taxon>
        <taxon>Actinomycetes</taxon>
        <taxon>Kitasatosporales</taxon>
        <taxon>Streptomycetaceae</taxon>
        <taxon>Streptomyces</taxon>
    </lineage>
</organism>
<name>A0A7X1I206_9ACTN</name>
<keyword evidence="3" id="KW-1185">Reference proteome</keyword>
<feature type="compositionally biased region" description="Basic and acidic residues" evidence="1">
    <location>
        <begin position="200"/>
        <end position="212"/>
    </location>
</feature>
<dbReference type="RefSeq" id="WP_159664711.1">
    <property type="nucleotide sequence ID" value="NZ_JACMHY010000008.1"/>
</dbReference>